<protein>
    <recommendedName>
        <fullName evidence="4">Lipoprotein</fullName>
    </recommendedName>
</protein>
<name>E1X1A8_HALMS</name>
<reference evidence="3" key="1">
    <citation type="journal article" date="2013" name="ISME J.">
        <title>A small predatory core genome in the divergent marine Bacteriovorax marinus SJ and the terrestrial Bdellovibrio bacteriovorus.</title>
        <authorList>
            <person name="Crossman L.C."/>
            <person name="Chen H."/>
            <person name="Cerdeno-Tarraga A.M."/>
            <person name="Brooks K."/>
            <person name="Quail M.A."/>
            <person name="Pineiro S.A."/>
            <person name="Hobley L."/>
            <person name="Sockett R.E."/>
            <person name="Bentley S.D."/>
            <person name="Parkhill J."/>
            <person name="Williams H.N."/>
            <person name="Stine O.C."/>
        </authorList>
    </citation>
    <scope>NUCLEOTIDE SEQUENCE [LARGE SCALE GENOMIC DNA]</scope>
    <source>
        <strain evidence="3">ATCC BAA-682 / DSM 15412 / SJ</strain>
    </source>
</reference>
<dbReference type="AlphaFoldDB" id="E1X1A8"/>
<dbReference type="HOGENOM" id="CLU_2553550_0_0_7"/>
<evidence type="ECO:0000313" key="2">
    <source>
        <dbReference type="EMBL" id="CBW26499.1"/>
    </source>
</evidence>
<sequence>MKKLLLLSVALFFVSCAHTTKDKSCCAKGDKQCKMDKKKCDSKKCHMKKGKKHKHNQDHAKMSAEECDLNTCKIHRSPKGKM</sequence>
<dbReference type="PATRIC" id="fig|862908.3.peg.1579"/>
<feature type="chain" id="PRO_5003154828" description="Lipoprotein" evidence="1">
    <location>
        <begin position="20"/>
        <end position="82"/>
    </location>
</feature>
<dbReference type="STRING" id="862908.BMS_1658"/>
<organism evidence="2 3">
    <name type="scientific">Halobacteriovorax marinus (strain ATCC BAA-682 / DSM 15412 / SJ)</name>
    <name type="common">Bacteriovorax marinus</name>
    <dbReference type="NCBI Taxonomy" id="862908"/>
    <lineage>
        <taxon>Bacteria</taxon>
        <taxon>Pseudomonadati</taxon>
        <taxon>Bdellovibrionota</taxon>
        <taxon>Bacteriovoracia</taxon>
        <taxon>Bacteriovoracales</taxon>
        <taxon>Halobacteriovoraceae</taxon>
        <taxon>Halobacteriovorax</taxon>
    </lineage>
</organism>
<keyword evidence="3" id="KW-1185">Reference proteome</keyword>
<feature type="signal peptide" evidence="1">
    <location>
        <begin position="1"/>
        <end position="19"/>
    </location>
</feature>
<evidence type="ECO:0008006" key="4">
    <source>
        <dbReference type="Google" id="ProtNLM"/>
    </source>
</evidence>
<dbReference type="KEGG" id="bmx:BMS_1658"/>
<evidence type="ECO:0000256" key="1">
    <source>
        <dbReference type="SAM" id="SignalP"/>
    </source>
</evidence>
<dbReference type="PROSITE" id="PS51257">
    <property type="entry name" value="PROKAR_LIPOPROTEIN"/>
    <property type="match status" value="1"/>
</dbReference>
<gene>
    <name evidence="2" type="ordered locus">BMS_1658</name>
</gene>
<dbReference type="Proteomes" id="UP000008963">
    <property type="component" value="Chromosome"/>
</dbReference>
<accession>E1X1A8</accession>
<proteinExistence type="predicted"/>
<keyword evidence="1" id="KW-0732">Signal</keyword>
<evidence type="ECO:0000313" key="3">
    <source>
        <dbReference type="Proteomes" id="UP000008963"/>
    </source>
</evidence>
<dbReference type="RefSeq" id="WP_014244280.1">
    <property type="nucleotide sequence ID" value="NC_016620.1"/>
</dbReference>
<dbReference type="EMBL" id="FQ312005">
    <property type="protein sequence ID" value="CBW26499.1"/>
    <property type="molecule type" value="Genomic_DNA"/>
</dbReference>